<dbReference type="RefSeq" id="WP_092640439.1">
    <property type="nucleotide sequence ID" value="NZ_FNPX01000001.1"/>
</dbReference>
<evidence type="ECO:0000313" key="2">
    <source>
        <dbReference type="EMBL" id="SDY27500.1"/>
    </source>
</evidence>
<name>A0A1H3IIH6_9RHOB</name>
<dbReference type="AlphaFoldDB" id="A0A1H3IIH6"/>
<dbReference type="Gene3D" id="3.90.1200.10">
    <property type="match status" value="1"/>
</dbReference>
<dbReference type="InterPro" id="IPR011009">
    <property type="entry name" value="Kinase-like_dom_sf"/>
</dbReference>
<evidence type="ECO:0000259" key="1">
    <source>
        <dbReference type="Pfam" id="PF01636"/>
    </source>
</evidence>
<dbReference type="EMBL" id="FNPX01000001">
    <property type="protein sequence ID" value="SDY27500.1"/>
    <property type="molecule type" value="Genomic_DNA"/>
</dbReference>
<dbReference type="STRING" id="1244108.SAMN05444004_10119"/>
<dbReference type="Pfam" id="PF01636">
    <property type="entry name" value="APH"/>
    <property type="match status" value="1"/>
</dbReference>
<dbReference type="InterPro" id="IPR002575">
    <property type="entry name" value="Aminoglycoside_PTrfase"/>
</dbReference>
<dbReference type="Proteomes" id="UP000198914">
    <property type="component" value="Unassembled WGS sequence"/>
</dbReference>
<feature type="domain" description="Aminoglycoside phosphotransferase" evidence="1">
    <location>
        <begin position="24"/>
        <end position="243"/>
    </location>
</feature>
<keyword evidence="3" id="KW-1185">Reference proteome</keyword>
<dbReference type="SUPFAM" id="SSF56112">
    <property type="entry name" value="Protein kinase-like (PK-like)"/>
    <property type="match status" value="1"/>
</dbReference>
<protein>
    <recommendedName>
        <fullName evidence="1">Aminoglycoside phosphotransferase domain-containing protein</fullName>
    </recommendedName>
</protein>
<evidence type="ECO:0000313" key="3">
    <source>
        <dbReference type="Proteomes" id="UP000198914"/>
    </source>
</evidence>
<organism evidence="2 3">
    <name type="scientific">Jannaschia faecimaris</name>
    <dbReference type="NCBI Taxonomy" id="1244108"/>
    <lineage>
        <taxon>Bacteria</taxon>
        <taxon>Pseudomonadati</taxon>
        <taxon>Pseudomonadota</taxon>
        <taxon>Alphaproteobacteria</taxon>
        <taxon>Rhodobacterales</taxon>
        <taxon>Roseobacteraceae</taxon>
        <taxon>Jannaschia</taxon>
    </lineage>
</organism>
<proteinExistence type="predicted"/>
<accession>A0A1H3IIH6</accession>
<dbReference type="Gene3D" id="3.30.200.20">
    <property type="entry name" value="Phosphorylase Kinase, domain 1"/>
    <property type="match status" value="1"/>
</dbReference>
<dbReference type="OrthoDB" id="9809275at2"/>
<reference evidence="3" key="1">
    <citation type="submission" date="2016-10" db="EMBL/GenBank/DDBJ databases">
        <authorList>
            <person name="Varghese N."/>
            <person name="Submissions S."/>
        </authorList>
    </citation>
    <scope>NUCLEOTIDE SEQUENCE [LARGE SCALE GENOMIC DNA]</scope>
    <source>
        <strain evidence="3">DSM 100420</strain>
    </source>
</reference>
<gene>
    <name evidence="2" type="ORF">SAMN05444004_10119</name>
</gene>
<sequence length="340" mass="37414">MSDRDALIDTFLADAGWGAAMRHPLAGDASLRRYQRLHLNAACAILMDAPPQTGEDTRPFIAIADWLSARGFSAPGIIARDPENGLLLLEDLGDDLLAVRARTYPQEEAVLYSEASRVLAELHQHTPPPLPSYPDQMAALTTTVFDWYAPAHRDRKPALQAAMQRAIDTTLTGPQVLMHRDYHAENLLWLPAREGIARIGLLDFQDAMLGPAEYDLASLIHDPRRAVTPEAAEAATQTYLTATGVNAEDARARIAVCSVQRSLRIIGRVFTRLCLHSGRTSYLRFIPPTWIALQRELRHPALNEVRALLDGLLPTPDAGWLAATEAQAGQFRGLYHAATP</sequence>